<reference evidence="10" key="1">
    <citation type="submission" date="2023-07" db="EMBL/GenBank/DDBJ databases">
        <title>30 novel species of actinomycetes from the DSMZ collection.</title>
        <authorList>
            <person name="Nouioui I."/>
        </authorList>
    </citation>
    <scope>NUCLEOTIDE SEQUENCE [LARGE SCALE GENOMIC DNA]</scope>
    <source>
        <strain evidence="10">DSM 44917</strain>
    </source>
</reference>
<dbReference type="NCBIfam" id="TIGR01656">
    <property type="entry name" value="Histidinol-ppas"/>
    <property type="match status" value="1"/>
</dbReference>
<evidence type="ECO:0000313" key="9">
    <source>
        <dbReference type="EMBL" id="MDT0308886.1"/>
    </source>
</evidence>
<dbReference type="Proteomes" id="UP001183388">
    <property type="component" value="Unassembled WGS sequence"/>
</dbReference>
<evidence type="ECO:0000256" key="3">
    <source>
        <dbReference type="ARBA" id="ARBA00022490"/>
    </source>
</evidence>
<dbReference type="GO" id="GO:0016787">
    <property type="term" value="F:hydrolase activity"/>
    <property type="evidence" value="ECO:0007669"/>
    <property type="project" value="UniProtKB-KW"/>
</dbReference>
<evidence type="ECO:0000256" key="1">
    <source>
        <dbReference type="ARBA" id="ARBA00004496"/>
    </source>
</evidence>
<gene>
    <name evidence="9" type="ORF">RM780_18245</name>
</gene>
<feature type="region of interest" description="Disordered" evidence="8">
    <location>
        <begin position="1"/>
        <end position="47"/>
    </location>
</feature>
<comment type="similarity">
    <text evidence="2">Belongs to the GmhB family.</text>
</comment>
<sequence>MTDAAIPTTWDPPGAGTFAAPQAEGPWLLTPPGGPPRPAAGPGEDSEDEIRAVLFDRDGTLVEDVPYNADPALVRPQPKADEALAELRARGVATGVVSNQSGIARGRFTRAELMEANRRVEELLGPFGVWAICPHGPAGGCRCRKPAPGLILAACERLGVPPERTAVVGDIGSDLEAARAAGARGVLVPTPVTRREEIVSAGEWAPDLLTAVRRLLAGAPASTAEGAA</sequence>
<organism evidence="9 10">
    <name type="scientific">Streptomyces boetiae</name>
    <dbReference type="NCBI Taxonomy" id="3075541"/>
    <lineage>
        <taxon>Bacteria</taxon>
        <taxon>Bacillati</taxon>
        <taxon>Actinomycetota</taxon>
        <taxon>Actinomycetes</taxon>
        <taxon>Kitasatosporales</taxon>
        <taxon>Streptomycetaceae</taxon>
        <taxon>Streptomyces</taxon>
    </lineage>
</organism>
<evidence type="ECO:0000256" key="7">
    <source>
        <dbReference type="ARBA" id="ARBA00031828"/>
    </source>
</evidence>
<dbReference type="InterPro" id="IPR004446">
    <property type="entry name" value="Heptose_bisP_phosphatase"/>
</dbReference>
<accession>A0ABU2LBC4</accession>
<dbReference type="InterPro" id="IPR006549">
    <property type="entry name" value="HAD-SF_hydro_IIIA"/>
</dbReference>
<keyword evidence="5 9" id="KW-0378">Hydrolase</keyword>
<keyword evidence="4" id="KW-0479">Metal-binding</keyword>
<protein>
    <recommendedName>
        <fullName evidence="7">D,D-heptose 1,7-bisphosphate phosphatase</fullName>
    </recommendedName>
</protein>
<keyword evidence="6" id="KW-0119">Carbohydrate metabolism</keyword>
<dbReference type="PANTHER" id="PTHR42891">
    <property type="entry name" value="D-GLYCERO-BETA-D-MANNO-HEPTOSE-1,7-BISPHOSPHATE 7-PHOSPHATASE"/>
    <property type="match status" value="1"/>
</dbReference>
<comment type="subcellular location">
    <subcellularLocation>
        <location evidence="1">Cytoplasm</location>
    </subcellularLocation>
</comment>
<evidence type="ECO:0000256" key="2">
    <source>
        <dbReference type="ARBA" id="ARBA00005628"/>
    </source>
</evidence>
<dbReference type="InterPro" id="IPR006543">
    <property type="entry name" value="Histidinol-phos"/>
</dbReference>
<keyword evidence="10" id="KW-1185">Reference proteome</keyword>
<evidence type="ECO:0000256" key="6">
    <source>
        <dbReference type="ARBA" id="ARBA00023277"/>
    </source>
</evidence>
<dbReference type="PANTHER" id="PTHR42891:SF1">
    <property type="entry name" value="D-GLYCERO-BETA-D-MANNO-HEPTOSE-1,7-BISPHOSPHATE 7-PHOSPHATASE"/>
    <property type="match status" value="1"/>
</dbReference>
<comment type="caution">
    <text evidence="9">The sequence shown here is derived from an EMBL/GenBank/DDBJ whole genome shotgun (WGS) entry which is preliminary data.</text>
</comment>
<dbReference type="NCBIfam" id="TIGR01662">
    <property type="entry name" value="HAD-SF-IIIA"/>
    <property type="match status" value="1"/>
</dbReference>
<evidence type="ECO:0000256" key="4">
    <source>
        <dbReference type="ARBA" id="ARBA00022723"/>
    </source>
</evidence>
<evidence type="ECO:0000256" key="8">
    <source>
        <dbReference type="SAM" id="MobiDB-lite"/>
    </source>
</evidence>
<evidence type="ECO:0000313" key="10">
    <source>
        <dbReference type="Proteomes" id="UP001183388"/>
    </source>
</evidence>
<dbReference type="RefSeq" id="WP_311631826.1">
    <property type="nucleotide sequence ID" value="NZ_JAVREN010000027.1"/>
</dbReference>
<dbReference type="InterPro" id="IPR036412">
    <property type="entry name" value="HAD-like_sf"/>
</dbReference>
<dbReference type="Gene3D" id="3.40.50.1000">
    <property type="entry name" value="HAD superfamily/HAD-like"/>
    <property type="match status" value="1"/>
</dbReference>
<dbReference type="SUPFAM" id="SSF56784">
    <property type="entry name" value="HAD-like"/>
    <property type="match status" value="1"/>
</dbReference>
<dbReference type="EMBL" id="JAVREN010000027">
    <property type="protein sequence ID" value="MDT0308886.1"/>
    <property type="molecule type" value="Genomic_DNA"/>
</dbReference>
<evidence type="ECO:0000256" key="5">
    <source>
        <dbReference type="ARBA" id="ARBA00022801"/>
    </source>
</evidence>
<keyword evidence="3" id="KW-0963">Cytoplasm</keyword>
<dbReference type="InterPro" id="IPR023214">
    <property type="entry name" value="HAD_sf"/>
</dbReference>
<dbReference type="Pfam" id="PF13242">
    <property type="entry name" value="Hydrolase_like"/>
    <property type="match status" value="1"/>
</dbReference>
<proteinExistence type="inferred from homology"/>
<name>A0ABU2LBC4_9ACTN</name>